<dbReference type="Proteomes" id="UP000700815">
    <property type="component" value="Unassembled WGS sequence"/>
</dbReference>
<dbReference type="RefSeq" id="WP_219058403.1">
    <property type="nucleotide sequence ID" value="NZ_JAHBBH010000010.1"/>
</dbReference>
<keyword evidence="3" id="KW-0378">Hydrolase</keyword>
<reference evidence="3 4" key="1">
    <citation type="submission" date="2021-05" db="EMBL/GenBank/DDBJ databases">
        <title>Phylogenetic classification of ten novel species belonging to the genus Bifidobacterium comprising B. colchicus sp. nov., B. abeli sp. nov., B. bicoloris sp. nov., B. guerezis sp. nov., B. rosaliae sp. nov., B. santillanensis sp. nov., B. argentati sp. nov., B. amazzoni sp. nov., B. pluviali sp. nov., and B. pinnaculum sp. nov.</title>
        <authorList>
            <person name="Lugli G.A."/>
            <person name="Ruiz Garcia L."/>
            <person name="Margolles A."/>
            <person name="Ventura M."/>
        </authorList>
    </citation>
    <scope>NUCLEOTIDE SEQUENCE [LARGE SCALE GENOMIC DNA]</scope>
    <source>
        <strain evidence="3 4">82T10</strain>
    </source>
</reference>
<keyword evidence="4" id="KW-1185">Reference proteome</keyword>
<dbReference type="InterPro" id="IPR046780">
    <property type="entry name" value="aBig_2"/>
</dbReference>
<dbReference type="GO" id="GO:0016787">
    <property type="term" value="F:hydrolase activity"/>
    <property type="evidence" value="ECO:0007669"/>
    <property type="project" value="UniProtKB-KW"/>
</dbReference>
<comment type="caution">
    <text evidence="3">The sequence shown here is derived from an EMBL/GenBank/DDBJ whole genome shotgun (WGS) entry which is preliminary data.</text>
</comment>
<evidence type="ECO:0000313" key="4">
    <source>
        <dbReference type="Proteomes" id="UP000700815"/>
    </source>
</evidence>
<dbReference type="PANTHER" id="PTHR31151:SF0">
    <property type="entry name" value="PROLINE-TRNA LIGASE (DUF1680)"/>
    <property type="match status" value="1"/>
</dbReference>
<dbReference type="PANTHER" id="PTHR31151">
    <property type="entry name" value="PROLINE-TRNA LIGASE (DUF1680)"/>
    <property type="match status" value="1"/>
</dbReference>
<organism evidence="3 4">
    <name type="scientific">Bifidobacterium miconis</name>
    <dbReference type="NCBI Taxonomy" id="2834435"/>
    <lineage>
        <taxon>Bacteria</taxon>
        <taxon>Bacillati</taxon>
        <taxon>Actinomycetota</taxon>
        <taxon>Actinomycetes</taxon>
        <taxon>Bifidobacteriales</taxon>
        <taxon>Bifidobacteriaceae</taxon>
        <taxon>Bifidobacterium</taxon>
    </lineage>
</organism>
<dbReference type="Pfam" id="PF07944">
    <property type="entry name" value="Beta-AFase-like_GH127_cat"/>
    <property type="match status" value="1"/>
</dbReference>
<gene>
    <name evidence="3" type="ORF">KIH79_05020</name>
</gene>
<evidence type="ECO:0000313" key="3">
    <source>
        <dbReference type="EMBL" id="MBW3092319.1"/>
    </source>
</evidence>
<accession>A0ABS6WE44</accession>
<proteinExistence type="predicted"/>
<sequence length="786" mass="85766">MDEIMLTDRQAVDRDAALLVIGNTGTVEFDLDLPTSGANGSAIAWSSGDERWVEPDGAVYRPEYGRGYRDVALTATVTRGAASATRTFTVRVLEQRNRIVVRDVFPIVMTVQAGSTYDLPTYTAVRTDDGMLVSQRIDWHDGIEHTAARPAHDGDGPHALHWHGVIDGTDVPVTATVHVTDHDPDRPVDAAVRRTPIPIDHVRLDGDGVLARDQRARIAYLRGVDDDRLLVEFRRAAGLDTRGAQPMTGWDAPDSLLRGHTTGHTLSAYALAYAASGDRVLKAKLDYVVDALAEVQRAFARRPSAHPGFLSAYDETQFDRLEEYAPYPTIWAPYYTLHKILAGLLDAYRHAGSAAALDVARGIGDWTHARLSKLSRERLQRMWSLYIAGEFGGMNESLADLYAITGDERHLAAARMFDNDRLMTPMRQHVDALGGMHANQHIPQVIGSVRLFETTGLPRYLDQARFFADAVISHHCYAMGGTGHGEMFDQPDVIGAALADDTAESCATYNLLKLVAMLDSHVPRPEYADYAEHATINHVAATCDHRPGQAGNGGSIYFMPTQPGGRKDIDTAENSCCHGTGLESHFLVAAGAYATDRDALYVRRYLNGALDDDAARLTVRVDDAAPERVTIDVERLDRDVLCLRVPGWSADGSVTVAANGSAVPDAVVELSRTAAGDLALHADQLGLGSWGGVRLELGFAPRMRLIATPDRPELAAVAWGPYALAALDDGERLLDVAVAADDPDAAFRHEPGTLDFTHVATGLRFVPLWRLGDERYHLYVRTRPQA</sequence>
<feature type="domain" description="Non-reducing end beta-L-arabinofuranosidase-like GH127 catalytic" evidence="1">
    <location>
        <begin position="202"/>
        <end position="585"/>
    </location>
</feature>
<dbReference type="Pfam" id="PF20578">
    <property type="entry name" value="aBig_2"/>
    <property type="match status" value="1"/>
</dbReference>
<dbReference type="EMBL" id="JAHBBH010000010">
    <property type="protein sequence ID" value="MBW3092319.1"/>
    <property type="molecule type" value="Genomic_DNA"/>
</dbReference>
<evidence type="ECO:0000259" key="2">
    <source>
        <dbReference type="Pfam" id="PF20578"/>
    </source>
</evidence>
<feature type="domain" description="Atrophied bacterial Ig" evidence="2">
    <location>
        <begin position="12"/>
        <end position="95"/>
    </location>
</feature>
<dbReference type="InterPro" id="IPR012878">
    <property type="entry name" value="Beta-AFase-like_GH127_cat"/>
</dbReference>
<evidence type="ECO:0000259" key="1">
    <source>
        <dbReference type="Pfam" id="PF07944"/>
    </source>
</evidence>
<name>A0ABS6WE44_9BIFI</name>
<protein>
    <submittedName>
        <fullName evidence="3">Glycoside hydrolase family 127 protein</fullName>
    </submittedName>
</protein>